<dbReference type="NCBIfam" id="TIGR00663">
    <property type="entry name" value="dnan"/>
    <property type="match status" value="1"/>
</dbReference>
<dbReference type="Pfam" id="PF02768">
    <property type="entry name" value="DNA_pol3_beta_3"/>
    <property type="match status" value="1"/>
</dbReference>
<gene>
    <name evidence="16" type="primary">dnaN</name>
    <name evidence="15" type="ORF">BN1224_DC9_BM_00120</name>
    <name evidence="14" type="ORF">BN1224_GiD_A_03510</name>
    <name evidence="16" type="ORF">BN1224_UZG1_A_03500</name>
    <name evidence="17" type="ORF">BN1224_YK41_BH_00060</name>
</gene>
<evidence type="ECO:0000259" key="13">
    <source>
        <dbReference type="Pfam" id="PF02768"/>
    </source>
</evidence>
<comment type="subcellular location">
    <subcellularLocation>
        <location evidence="1 10">Cytoplasm</location>
    </subcellularLocation>
</comment>
<dbReference type="OrthoDB" id="8421503at2"/>
<evidence type="ECO:0000256" key="8">
    <source>
        <dbReference type="ARBA" id="ARBA00022932"/>
    </source>
</evidence>
<evidence type="ECO:0000259" key="12">
    <source>
        <dbReference type="Pfam" id="PF02767"/>
    </source>
</evidence>
<reference evidence="16" key="1">
    <citation type="submission" date="2015-05" db="EMBL/GenBank/DDBJ databases">
        <authorList>
            <person name="Rattei Thomas"/>
        </authorList>
    </citation>
    <scope>NUCLEOTIDE SEQUENCE</scope>
    <source>
        <strain evidence="15">DC9</strain>
        <strain evidence="14">GiD</strain>
        <strain evidence="16">UZG1</strain>
        <strain evidence="17">YK41</strain>
    </source>
</reference>
<dbReference type="AlphaFoldDB" id="A0A0F7XSZ2"/>
<dbReference type="PATRIC" id="fig|83558.18.peg.365"/>
<dbReference type="InterPro" id="IPR022634">
    <property type="entry name" value="DNA_polIII_beta_N"/>
</dbReference>
<name>A0A0F7XSZ2_CHLPN</name>
<dbReference type="EMBL" id="LN847044">
    <property type="protein sequence ID" value="CRI42451.1"/>
    <property type="molecule type" value="Genomic_DNA"/>
</dbReference>
<dbReference type="GO" id="GO:0003887">
    <property type="term" value="F:DNA-directed DNA polymerase activity"/>
    <property type="evidence" value="ECO:0007669"/>
    <property type="project" value="UniProtKB-UniRule"/>
</dbReference>
<proteinExistence type="inferred from homology"/>
<dbReference type="GO" id="GO:0009360">
    <property type="term" value="C:DNA polymerase III complex"/>
    <property type="evidence" value="ECO:0007669"/>
    <property type="project" value="InterPro"/>
</dbReference>
<dbReference type="PANTHER" id="PTHR30478:SF0">
    <property type="entry name" value="BETA SLIDING CLAMP"/>
    <property type="match status" value="1"/>
</dbReference>
<dbReference type="PIRSF" id="PIRSF000804">
    <property type="entry name" value="DNA_pol_III_b"/>
    <property type="match status" value="1"/>
</dbReference>
<keyword evidence="9" id="KW-0238">DNA-binding</keyword>
<dbReference type="GO" id="GO:0006271">
    <property type="term" value="P:DNA strand elongation involved in DNA replication"/>
    <property type="evidence" value="ECO:0007669"/>
    <property type="project" value="TreeGrafter"/>
</dbReference>
<dbReference type="SMR" id="A0A0F7XSZ2"/>
<protein>
    <recommendedName>
        <fullName evidence="3 10">Beta sliding clamp</fullName>
    </recommendedName>
</protein>
<keyword evidence="8 10" id="KW-0239">DNA-directed DNA polymerase</keyword>
<evidence type="ECO:0000313" key="15">
    <source>
        <dbReference type="EMBL" id="CRI42451.1"/>
    </source>
</evidence>
<dbReference type="GeneID" id="45050386"/>
<evidence type="ECO:0000313" key="17">
    <source>
        <dbReference type="EMBL" id="CRI72987.1"/>
    </source>
</evidence>
<sequence>MKFVVSRNELGNLIKKIQSVVPQNTPIPVLTHVLIETYNDELVFTATDLTVSTRCVTKAKVYEKGAISIPSKRFFQLVKELTEANLEISSSAGEMAQITSGSSCFRLLSMEKEDFPMLPDIQNALRFSLPAEQLKTMLQRTSFAVSREESRYVLTGVLLAIANGVATIVGTDGKRLAKIDAEVTLDKSFSGEYIIPIKAVEEIIKMCSDEGEATIFLDQDKIAVECDNTLLITKLLSGEFPDFSPVISTESNVKLDLHREELITLLKQVALFTNESSHSVKFSFLPGELTLTANCTKVGEGKVSMAVNYSGELLEIAFNPFFFLDILKHSKDELVSLGISDSYNPGIITDSASGLFVIMPMRLHDD</sequence>
<dbReference type="EMBL" id="LN847245">
    <property type="protein sequence ID" value="CRI51495.1"/>
    <property type="molecule type" value="Genomic_DNA"/>
</dbReference>
<dbReference type="Gene3D" id="3.10.150.10">
    <property type="entry name" value="DNA Polymerase III, subunit A, domain 2"/>
    <property type="match status" value="1"/>
</dbReference>
<comment type="similarity">
    <text evidence="2 10">Belongs to the beta sliding clamp family.</text>
</comment>
<dbReference type="EMBL" id="LN849036">
    <property type="protein sequence ID" value="CRI72987.1"/>
    <property type="molecule type" value="Genomic_DNA"/>
</dbReference>
<keyword evidence="6 10" id="KW-0548">Nucleotidyltransferase</keyword>
<evidence type="ECO:0000259" key="11">
    <source>
        <dbReference type="Pfam" id="PF00712"/>
    </source>
</evidence>
<evidence type="ECO:0000256" key="2">
    <source>
        <dbReference type="ARBA" id="ARBA00010752"/>
    </source>
</evidence>
<organism evidence="16">
    <name type="scientific">Chlamydia pneumoniae</name>
    <name type="common">Chlamydophila pneumoniae</name>
    <dbReference type="NCBI Taxonomy" id="83558"/>
    <lineage>
        <taxon>Bacteria</taxon>
        <taxon>Pseudomonadati</taxon>
        <taxon>Chlamydiota</taxon>
        <taxon>Chlamydiia</taxon>
        <taxon>Chlamydiales</taxon>
        <taxon>Chlamydiaceae</taxon>
        <taxon>Chlamydia/Chlamydophila group</taxon>
        <taxon>Chlamydia</taxon>
    </lineage>
</organism>
<keyword evidence="7 10" id="KW-0235">DNA replication</keyword>
<feature type="domain" description="DNA polymerase III beta sliding clamp C-terminal" evidence="13">
    <location>
        <begin position="246"/>
        <end position="362"/>
    </location>
</feature>
<evidence type="ECO:0000256" key="9">
    <source>
        <dbReference type="ARBA" id="ARBA00023125"/>
    </source>
</evidence>
<dbReference type="GO" id="GO:0008408">
    <property type="term" value="F:3'-5' exonuclease activity"/>
    <property type="evidence" value="ECO:0007669"/>
    <property type="project" value="InterPro"/>
</dbReference>
<keyword evidence="4 10" id="KW-0963">Cytoplasm</keyword>
<dbReference type="InterPro" id="IPR046938">
    <property type="entry name" value="DNA_clamp_sf"/>
</dbReference>
<dbReference type="PANTHER" id="PTHR30478">
    <property type="entry name" value="DNA POLYMERASE III SUBUNIT BETA"/>
    <property type="match status" value="1"/>
</dbReference>
<dbReference type="Gene3D" id="3.70.10.10">
    <property type="match status" value="1"/>
</dbReference>
<dbReference type="InterPro" id="IPR001001">
    <property type="entry name" value="DNA_polIII_beta"/>
</dbReference>
<evidence type="ECO:0000313" key="14">
    <source>
        <dbReference type="EMBL" id="CRI41350.1"/>
    </source>
</evidence>
<feature type="domain" description="DNA polymerase III beta sliding clamp central" evidence="12">
    <location>
        <begin position="129"/>
        <end position="242"/>
    </location>
</feature>
<dbReference type="SMART" id="SM00480">
    <property type="entry name" value="POL3Bc"/>
    <property type="match status" value="1"/>
</dbReference>
<dbReference type="EMBL" id="LN847008">
    <property type="protein sequence ID" value="CRI41350.1"/>
    <property type="molecule type" value="Genomic_DNA"/>
</dbReference>
<evidence type="ECO:0000256" key="6">
    <source>
        <dbReference type="ARBA" id="ARBA00022695"/>
    </source>
</evidence>
<dbReference type="GO" id="GO:0003677">
    <property type="term" value="F:DNA binding"/>
    <property type="evidence" value="ECO:0007669"/>
    <property type="project" value="UniProtKB-UniRule"/>
</dbReference>
<dbReference type="InterPro" id="IPR022635">
    <property type="entry name" value="DNA_polIII_beta_C"/>
</dbReference>
<evidence type="ECO:0000256" key="4">
    <source>
        <dbReference type="ARBA" id="ARBA00022490"/>
    </source>
</evidence>
<dbReference type="Pfam" id="PF00712">
    <property type="entry name" value="DNA_pol3_beta"/>
    <property type="match status" value="1"/>
</dbReference>
<dbReference type="CDD" id="cd00140">
    <property type="entry name" value="beta_clamp"/>
    <property type="match status" value="1"/>
</dbReference>
<dbReference type="InterPro" id="IPR022637">
    <property type="entry name" value="DNA_polIII_beta_cen"/>
</dbReference>
<evidence type="ECO:0000313" key="16">
    <source>
        <dbReference type="EMBL" id="CRI51495.1"/>
    </source>
</evidence>
<accession>A0A0F7XSZ2</accession>
<feature type="domain" description="DNA polymerase III beta sliding clamp N-terminal" evidence="11">
    <location>
        <begin position="1"/>
        <end position="119"/>
    </location>
</feature>
<dbReference type="GO" id="GO:0005737">
    <property type="term" value="C:cytoplasm"/>
    <property type="evidence" value="ECO:0007669"/>
    <property type="project" value="UniProtKB-SubCell"/>
</dbReference>
<evidence type="ECO:0000256" key="7">
    <source>
        <dbReference type="ARBA" id="ARBA00022705"/>
    </source>
</evidence>
<evidence type="ECO:0000256" key="10">
    <source>
        <dbReference type="PIRNR" id="PIRNR000804"/>
    </source>
</evidence>
<dbReference type="RefSeq" id="WP_010895312.1">
    <property type="nucleotide sequence ID" value="NZ_CP172581.1"/>
</dbReference>
<evidence type="ECO:0000256" key="3">
    <source>
        <dbReference type="ARBA" id="ARBA00021035"/>
    </source>
</evidence>
<evidence type="ECO:0000256" key="1">
    <source>
        <dbReference type="ARBA" id="ARBA00004496"/>
    </source>
</evidence>
<dbReference type="SUPFAM" id="SSF55979">
    <property type="entry name" value="DNA clamp"/>
    <property type="match status" value="3"/>
</dbReference>
<keyword evidence="5 10" id="KW-0808">Transferase</keyword>
<comment type="subunit">
    <text evidence="10">Forms a ring-shaped head-to-tail homodimer around DNA.</text>
</comment>
<dbReference type="Pfam" id="PF02767">
    <property type="entry name" value="DNA_pol3_beta_2"/>
    <property type="match status" value="1"/>
</dbReference>
<evidence type="ECO:0000256" key="5">
    <source>
        <dbReference type="ARBA" id="ARBA00022679"/>
    </source>
</evidence>
<comment type="function">
    <text evidence="10">Confers DNA tethering and processivity to DNA polymerases and other proteins. Acts as a clamp, forming a ring around DNA (a reaction catalyzed by the clamp-loading complex) which diffuses in an ATP-independent manner freely and bidirectionally along dsDNA. Initially characterized for its ability to contact the catalytic subunit of DNA polymerase III (Pol III), a complex, multichain enzyme responsible for most of the replicative synthesis in bacteria; Pol III exhibits 3'-5' exonuclease proofreading activity. The beta chain is required for initiation of replication as well as for processivity of DNA replication.</text>
</comment>